<evidence type="ECO:0000313" key="1">
    <source>
        <dbReference type="EMBL" id="KJH42764.1"/>
    </source>
</evidence>
<dbReference type="OrthoDB" id="2789670at2759"/>
<accession>A0A0D8XGA2</accession>
<reference evidence="2" key="2">
    <citation type="journal article" date="2016" name="Sci. Rep.">
        <title>Dictyocaulus viviparus genome, variome and transcriptome elucidate lungworm biology and support future intervention.</title>
        <authorList>
            <person name="McNulty S.N."/>
            <person name="Strube C."/>
            <person name="Rosa B.A."/>
            <person name="Martin J.C."/>
            <person name="Tyagi R."/>
            <person name="Choi Y.J."/>
            <person name="Wang Q."/>
            <person name="Hallsworth Pepin K."/>
            <person name="Zhang X."/>
            <person name="Ozersky P."/>
            <person name="Wilson R.K."/>
            <person name="Sternberg P.W."/>
            <person name="Gasser R.B."/>
            <person name="Mitreva M."/>
        </authorList>
    </citation>
    <scope>NUCLEOTIDE SEQUENCE [LARGE SCALE GENOMIC DNA]</scope>
    <source>
        <strain evidence="2">HannoverDv2000</strain>
    </source>
</reference>
<organism evidence="1 2">
    <name type="scientific">Dictyocaulus viviparus</name>
    <name type="common">Bovine lungworm</name>
    <dbReference type="NCBI Taxonomy" id="29172"/>
    <lineage>
        <taxon>Eukaryota</taxon>
        <taxon>Metazoa</taxon>
        <taxon>Ecdysozoa</taxon>
        <taxon>Nematoda</taxon>
        <taxon>Chromadorea</taxon>
        <taxon>Rhabditida</taxon>
        <taxon>Rhabditina</taxon>
        <taxon>Rhabditomorpha</taxon>
        <taxon>Strongyloidea</taxon>
        <taxon>Metastrongylidae</taxon>
        <taxon>Dictyocaulus</taxon>
    </lineage>
</organism>
<keyword evidence="2" id="KW-1185">Reference proteome</keyword>
<gene>
    <name evidence="1" type="ORF">DICVIV_11239</name>
</gene>
<dbReference type="Proteomes" id="UP000053766">
    <property type="component" value="Unassembled WGS sequence"/>
</dbReference>
<proteinExistence type="predicted"/>
<dbReference type="EMBL" id="KN716628">
    <property type="protein sequence ID" value="KJH42764.1"/>
    <property type="molecule type" value="Genomic_DNA"/>
</dbReference>
<evidence type="ECO:0000313" key="2">
    <source>
        <dbReference type="Proteomes" id="UP000053766"/>
    </source>
</evidence>
<reference evidence="1 2" key="1">
    <citation type="submission" date="2013-11" db="EMBL/GenBank/DDBJ databases">
        <title>Draft genome of the bovine lungworm Dictyocaulus viviparus.</title>
        <authorList>
            <person name="Mitreva M."/>
        </authorList>
    </citation>
    <scope>NUCLEOTIDE SEQUENCE [LARGE SCALE GENOMIC DNA]</scope>
    <source>
        <strain evidence="1 2">HannoverDv2000</strain>
    </source>
</reference>
<sequence length="139" mass="15622">MTATQHFKTLSILTITQAKYSVTLSVVVERDQRKPPTKVGLRAEIETAAVPRSDGPAWGRSDYNHLLIDGIDNSVRKNSEEHERQKRRISIVCGATCAADLSSNSTRLEKWGPNIWFSFNDKNPTTNYGLTQQQAIDDF</sequence>
<dbReference type="AlphaFoldDB" id="A0A0D8XGA2"/>
<name>A0A0D8XGA2_DICVI</name>
<protein>
    <submittedName>
        <fullName evidence="1">Uncharacterized protein</fullName>
    </submittedName>
</protein>